<feature type="transmembrane region" description="Helical" evidence="1">
    <location>
        <begin position="182"/>
        <end position="203"/>
    </location>
</feature>
<keyword evidence="1" id="KW-1133">Transmembrane helix</keyword>
<keyword evidence="3" id="KW-1185">Reference proteome</keyword>
<accession>A0A2N3PMU5</accession>
<dbReference type="AlphaFoldDB" id="A0A2N3PMU5"/>
<feature type="transmembrane region" description="Helical" evidence="1">
    <location>
        <begin position="277"/>
        <end position="295"/>
    </location>
</feature>
<feature type="transmembrane region" description="Helical" evidence="1">
    <location>
        <begin position="450"/>
        <end position="469"/>
    </location>
</feature>
<dbReference type="RefSeq" id="WP_101253463.1">
    <property type="nucleotide sequence ID" value="NZ_PIUM01000046.1"/>
</dbReference>
<gene>
    <name evidence="2" type="ORF">CWS72_25410</name>
</gene>
<evidence type="ECO:0000256" key="1">
    <source>
        <dbReference type="SAM" id="Phobius"/>
    </source>
</evidence>
<feature type="transmembrane region" description="Helical" evidence="1">
    <location>
        <begin position="406"/>
        <end position="430"/>
    </location>
</feature>
<sequence>MTDNVQRLRILSAALAVVVIIGVVARDVTSLAWGRDAARAALLAFVAIEARAVVRGGRIMLAVCLTSALAAWIWQPDPLSLLGRALDDGAFIVGLFAALSLLRDAAESSHLVQTCGGWMVRQPPGRRYLVLSVGSHLISLVLNFGVLPLLGTMVLKGNTLEAAGGDVRVTAIRQQRMMTAVLRGYCMMTVWSPLSICFAVTQVSVPGIAWWRLLPLQLGLAVLLMGLGWVMDRRAFPGTQAPRGAEQAGGHRPMYALGILIGAVVTCSVAWAETLGVRPVIGAMMVVPVSALIWLTAQHWSAQPQAAVAMAFRRLGQRLTVSMPSYRNEFVILGGAMFFGRLASAFLSPEITAKIIGLVPLPPVAVSVLLAWAMMLLANFGVPQIVTVTLLGSAVTNLTRLGIDPLVLASGLMGAWSLSATTTPVGAAALTVARLSGVSSTTVAHEWNGAFVRMGAILIALWMLALSLFL</sequence>
<keyword evidence="1" id="KW-0812">Transmembrane</keyword>
<feature type="transmembrane region" description="Helical" evidence="1">
    <location>
        <begin position="330"/>
        <end position="349"/>
    </location>
</feature>
<protein>
    <submittedName>
        <fullName evidence="2">Uncharacterized protein</fullName>
    </submittedName>
</protein>
<feature type="transmembrane region" description="Helical" evidence="1">
    <location>
        <begin position="209"/>
        <end position="231"/>
    </location>
</feature>
<dbReference type="OrthoDB" id="7832851at2"/>
<dbReference type="Proteomes" id="UP000233293">
    <property type="component" value="Unassembled WGS sequence"/>
</dbReference>
<dbReference type="EMBL" id="PIUM01000046">
    <property type="protein sequence ID" value="PKU21722.1"/>
    <property type="molecule type" value="Genomic_DNA"/>
</dbReference>
<organism evidence="2 3">
    <name type="scientific">Telmatospirillum siberiense</name>
    <dbReference type="NCBI Taxonomy" id="382514"/>
    <lineage>
        <taxon>Bacteria</taxon>
        <taxon>Pseudomonadati</taxon>
        <taxon>Pseudomonadota</taxon>
        <taxon>Alphaproteobacteria</taxon>
        <taxon>Rhodospirillales</taxon>
        <taxon>Rhodospirillaceae</taxon>
        <taxon>Telmatospirillum</taxon>
    </lineage>
</organism>
<feature type="transmembrane region" description="Helical" evidence="1">
    <location>
        <begin position="252"/>
        <end position="271"/>
    </location>
</feature>
<keyword evidence="1" id="KW-0472">Membrane</keyword>
<evidence type="ECO:0000313" key="3">
    <source>
        <dbReference type="Proteomes" id="UP000233293"/>
    </source>
</evidence>
<feature type="transmembrane region" description="Helical" evidence="1">
    <location>
        <begin position="369"/>
        <end position="394"/>
    </location>
</feature>
<evidence type="ECO:0000313" key="2">
    <source>
        <dbReference type="EMBL" id="PKU21722.1"/>
    </source>
</evidence>
<comment type="caution">
    <text evidence="2">The sequence shown here is derived from an EMBL/GenBank/DDBJ whole genome shotgun (WGS) entry which is preliminary data.</text>
</comment>
<feature type="transmembrane region" description="Helical" evidence="1">
    <location>
        <begin position="7"/>
        <end position="25"/>
    </location>
</feature>
<name>A0A2N3PMU5_9PROT</name>
<feature type="transmembrane region" description="Helical" evidence="1">
    <location>
        <begin position="128"/>
        <end position="150"/>
    </location>
</feature>
<reference evidence="3" key="1">
    <citation type="submission" date="2017-12" db="EMBL/GenBank/DDBJ databases">
        <title>Draft genome sequence of Telmatospirillum siberiense 26-4b1T, an acidotolerant peatland alphaproteobacterium potentially involved in sulfur cycling.</title>
        <authorList>
            <person name="Hausmann B."/>
            <person name="Pjevac P."/>
            <person name="Schreck K."/>
            <person name="Herbold C.W."/>
            <person name="Daims H."/>
            <person name="Wagner M."/>
            <person name="Pester M."/>
            <person name="Loy A."/>
        </authorList>
    </citation>
    <scope>NUCLEOTIDE SEQUENCE [LARGE SCALE GENOMIC DNA]</scope>
    <source>
        <strain evidence="3">26-4b1</strain>
    </source>
</reference>
<proteinExistence type="predicted"/>
<feature type="transmembrane region" description="Helical" evidence="1">
    <location>
        <begin position="59"/>
        <end position="75"/>
    </location>
</feature>